<comment type="caution">
    <text evidence="1">The sequence shown here is derived from an EMBL/GenBank/DDBJ whole genome shotgun (WGS) entry which is preliminary data.</text>
</comment>
<dbReference type="AlphaFoldDB" id="A0A7Y2EA94"/>
<organism evidence="1 2">
    <name type="scientific">Eiseniibacteriota bacterium</name>
    <dbReference type="NCBI Taxonomy" id="2212470"/>
    <lineage>
        <taxon>Bacteria</taxon>
        <taxon>Candidatus Eiseniibacteriota</taxon>
    </lineage>
</organism>
<dbReference type="Proteomes" id="UP000547674">
    <property type="component" value="Unassembled WGS sequence"/>
</dbReference>
<reference evidence="1 2" key="1">
    <citation type="submission" date="2020-03" db="EMBL/GenBank/DDBJ databases">
        <title>Metabolic flexibility allows generalist bacteria to become dominant in a frequently disturbed ecosystem.</title>
        <authorList>
            <person name="Chen Y.-J."/>
            <person name="Leung P.M."/>
            <person name="Bay S.K."/>
            <person name="Hugenholtz P."/>
            <person name="Kessler A.J."/>
            <person name="Shelley G."/>
            <person name="Waite D.W."/>
            <person name="Cook P.L."/>
            <person name="Greening C."/>
        </authorList>
    </citation>
    <scope>NUCLEOTIDE SEQUENCE [LARGE SCALE GENOMIC DNA]</scope>
    <source>
        <strain evidence="1">SS_bin_28</strain>
    </source>
</reference>
<gene>
    <name evidence="1" type="ORF">HKN21_15210</name>
</gene>
<evidence type="ECO:0000313" key="1">
    <source>
        <dbReference type="EMBL" id="NNF08111.1"/>
    </source>
</evidence>
<accession>A0A7Y2EA94</accession>
<protein>
    <recommendedName>
        <fullName evidence="3">DUF5683 domain-containing protein</fullName>
    </recommendedName>
</protein>
<sequence>MKTPFILTLMVLGLGLLIPGEALALTPAAVTPSVATSLNDAVSEEGNPDLRLLPSRVYSASAILESSEEEFTGAQLRNLEGYKDPRLAMLYSLLLPGLGEMWLGHTTRAKAFFVAEAGVWTAFGIFETQGSHREKIYKEYAADFAGVPVRDDNEFYRIIGNFPAAEGPFSANEAIRRQARALFPNNRGQQESYVGENGYFGDSSWEWQTQEEFNRYRELRSRSLDSYNNADLTLGLLLVNRLASVVDAGLLANKRNKSLAQDQMGFHWSVEPGSEGPSAKFVLARNF</sequence>
<dbReference type="EMBL" id="JABDJR010000617">
    <property type="protein sequence ID" value="NNF08111.1"/>
    <property type="molecule type" value="Genomic_DNA"/>
</dbReference>
<proteinExistence type="predicted"/>
<name>A0A7Y2EA94_UNCEI</name>
<evidence type="ECO:0008006" key="3">
    <source>
        <dbReference type="Google" id="ProtNLM"/>
    </source>
</evidence>
<evidence type="ECO:0000313" key="2">
    <source>
        <dbReference type="Proteomes" id="UP000547674"/>
    </source>
</evidence>